<gene>
    <name evidence="9" type="ORF">SAMN05518684_11229</name>
</gene>
<dbReference type="InterPro" id="IPR037185">
    <property type="entry name" value="EmrE-like"/>
</dbReference>
<comment type="similarity">
    <text evidence="2">Belongs to the EamA transporter family.</text>
</comment>
<dbReference type="AlphaFoldDB" id="A0A1H9VRE6"/>
<evidence type="ECO:0000256" key="4">
    <source>
        <dbReference type="ARBA" id="ARBA00022692"/>
    </source>
</evidence>
<keyword evidence="3" id="KW-1003">Cell membrane</keyword>
<evidence type="ECO:0000256" key="2">
    <source>
        <dbReference type="ARBA" id="ARBA00007362"/>
    </source>
</evidence>
<feature type="transmembrane region" description="Helical" evidence="7">
    <location>
        <begin position="181"/>
        <end position="201"/>
    </location>
</feature>
<feature type="transmembrane region" description="Helical" evidence="7">
    <location>
        <begin position="95"/>
        <end position="115"/>
    </location>
</feature>
<dbReference type="InterPro" id="IPR000620">
    <property type="entry name" value="EamA_dom"/>
</dbReference>
<feature type="transmembrane region" description="Helical" evidence="7">
    <location>
        <begin position="246"/>
        <end position="264"/>
    </location>
</feature>
<feature type="domain" description="EamA" evidence="8">
    <location>
        <begin position="150"/>
        <end position="286"/>
    </location>
</feature>
<keyword evidence="5 7" id="KW-1133">Transmembrane helix</keyword>
<dbReference type="PANTHER" id="PTHR32322">
    <property type="entry name" value="INNER MEMBRANE TRANSPORTER"/>
    <property type="match status" value="1"/>
</dbReference>
<comment type="subcellular location">
    <subcellularLocation>
        <location evidence="1">Cell membrane</location>
        <topology evidence="1">Multi-pass membrane protein</topology>
    </subcellularLocation>
</comment>
<feature type="transmembrane region" description="Helical" evidence="7">
    <location>
        <begin position="153"/>
        <end position="169"/>
    </location>
</feature>
<evidence type="ECO:0000313" key="10">
    <source>
        <dbReference type="Proteomes" id="UP000198571"/>
    </source>
</evidence>
<keyword evidence="4 7" id="KW-0812">Transmembrane</keyword>
<dbReference type="Proteomes" id="UP000198571">
    <property type="component" value="Unassembled WGS sequence"/>
</dbReference>
<keyword evidence="6 7" id="KW-0472">Membrane</keyword>
<feature type="transmembrane region" description="Helical" evidence="7">
    <location>
        <begin position="34"/>
        <end position="55"/>
    </location>
</feature>
<reference evidence="10" key="1">
    <citation type="submission" date="2016-10" db="EMBL/GenBank/DDBJ databases">
        <authorList>
            <person name="Varghese N."/>
            <person name="Submissions S."/>
        </authorList>
    </citation>
    <scope>NUCLEOTIDE SEQUENCE [LARGE SCALE GENOMIC DNA]</scope>
    <source>
        <strain evidence="10">S9</strain>
    </source>
</reference>
<feature type="transmembrane region" description="Helical" evidence="7">
    <location>
        <begin position="67"/>
        <end position="89"/>
    </location>
</feature>
<proteinExistence type="inferred from homology"/>
<dbReference type="EMBL" id="FOGT01000012">
    <property type="protein sequence ID" value="SES24084.1"/>
    <property type="molecule type" value="Genomic_DNA"/>
</dbReference>
<evidence type="ECO:0000256" key="6">
    <source>
        <dbReference type="ARBA" id="ARBA00023136"/>
    </source>
</evidence>
<accession>A0A1H9VRE6</accession>
<feature type="transmembrane region" description="Helical" evidence="7">
    <location>
        <begin position="270"/>
        <end position="291"/>
    </location>
</feature>
<dbReference type="GO" id="GO:0005886">
    <property type="term" value="C:plasma membrane"/>
    <property type="evidence" value="ECO:0007669"/>
    <property type="project" value="UniProtKB-SubCell"/>
</dbReference>
<feature type="domain" description="EamA" evidence="8">
    <location>
        <begin position="6"/>
        <end position="138"/>
    </location>
</feature>
<evidence type="ECO:0000256" key="7">
    <source>
        <dbReference type="SAM" id="Phobius"/>
    </source>
</evidence>
<name>A0A1H9VRE6_9BACI</name>
<feature type="transmembrane region" description="Helical" evidence="7">
    <location>
        <begin position="213"/>
        <end position="234"/>
    </location>
</feature>
<evidence type="ECO:0000256" key="1">
    <source>
        <dbReference type="ARBA" id="ARBA00004651"/>
    </source>
</evidence>
<sequence>MNRITTYLLLMMVMVIWGLNVVAVKFLVEHLPPIMMQGTRIGIAGICALAVLYFLKDLRKLTKKEWGLTSLAALFGQIGHHSLLAVGLVDTTASNASLILGLIPLTTAVFAIIFLGDQLTKLRFIGIVSGFTGVSFVVINPGQGMGGISPGDLFVFLSMLSQAVSFIIIKKATATLSSKQMTGMMLLIGSVSLIVISFIIEPGSADNMVISDHLVWIVFLSSAILATGLGHILFNAAIQNIGAGQTAIFNNFVPFFALIGSFFLLGEAVYVTQLAGFIFIVAGVLLGTGYIEQVWLNRKRKTYLKSKVN</sequence>
<evidence type="ECO:0000256" key="3">
    <source>
        <dbReference type="ARBA" id="ARBA00022475"/>
    </source>
</evidence>
<dbReference type="PANTHER" id="PTHR32322:SF18">
    <property type="entry name" value="S-ADENOSYLMETHIONINE_S-ADENOSYLHOMOCYSTEINE TRANSPORTER"/>
    <property type="match status" value="1"/>
</dbReference>
<protein>
    <submittedName>
        <fullName evidence="9">Permease of the drug/metabolite transporter (DMT) superfamily</fullName>
    </submittedName>
</protein>
<evidence type="ECO:0000256" key="5">
    <source>
        <dbReference type="ARBA" id="ARBA00022989"/>
    </source>
</evidence>
<dbReference type="RefSeq" id="WP_245733125.1">
    <property type="nucleotide sequence ID" value="NZ_FOGT01000012.1"/>
</dbReference>
<dbReference type="SUPFAM" id="SSF103481">
    <property type="entry name" value="Multidrug resistance efflux transporter EmrE"/>
    <property type="match status" value="2"/>
</dbReference>
<evidence type="ECO:0000259" key="8">
    <source>
        <dbReference type="Pfam" id="PF00892"/>
    </source>
</evidence>
<dbReference type="STRING" id="1601833.SAMN05518684_11229"/>
<dbReference type="Pfam" id="PF00892">
    <property type="entry name" value="EamA"/>
    <property type="match status" value="2"/>
</dbReference>
<keyword evidence="10" id="KW-1185">Reference proteome</keyword>
<organism evidence="9 10">
    <name type="scientific">Salipaludibacillus aurantiacus</name>
    <dbReference type="NCBI Taxonomy" id="1601833"/>
    <lineage>
        <taxon>Bacteria</taxon>
        <taxon>Bacillati</taxon>
        <taxon>Bacillota</taxon>
        <taxon>Bacilli</taxon>
        <taxon>Bacillales</taxon>
        <taxon>Bacillaceae</taxon>
    </lineage>
</organism>
<feature type="transmembrane region" description="Helical" evidence="7">
    <location>
        <begin position="122"/>
        <end position="141"/>
    </location>
</feature>
<dbReference type="InterPro" id="IPR050638">
    <property type="entry name" value="AA-Vitamin_Transporters"/>
</dbReference>
<evidence type="ECO:0000313" key="9">
    <source>
        <dbReference type="EMBL" id="SES24084.1"/>
    </source>
</evidence>
<feature type="transmembrane region" description="Helical" evidence="7">
    <location>
        <begin position="7"/>
        <end position="28"/>
    </location>
</feature>